<dbReference type="InterPro" id="IPR028082">
    <property type="entry name" value="Peripla_BP_I"/>
</dbReference>
<dbReference type="GO" id="GO:0003700">
    <property type="term" value="F:DNA-binding transcription factor activity"/>
    <property type="evidence" value="ECO:0007669"/>
    <property type="project" value="TreeGrafter"/>
</dbReference>
<sequence>MNGAASASTVARARPTLRDVAVLAGVSTKTASRVVNGEPGVSPSKVAAVQRAVTQLDYRPNFTASSLRRAGGRSAAIAAVLEDLANPFSAALHRALEDAARERQVLIFAGSVDENPQRERDLVRAFTRRQADALVVVPASDNQSYLMTEVNAGTPVVFVDRPPVGLPVDAVLTDNHDGAAAAVHHLVRHGHRDIAYLGDLQTIPTARQRFQGFKEALSDHGIRPSSAAIVHDLHTERDSEDAVRRLLAADTPPTALFTAQNLVTIGAIRALQHLGRQQQVALVGFDDFPLADLLQPAVTVVAQNPSGMGRVAAALIFRRLDGEQWQPTTHLVATRLIPRGSGEIPGPHRG</sequence>
<dbReference type="Proteomes" id="UP000248749">
    <property type="component" value="Unassembled WGS sequence"/>
</dbReference>
<dbReference type="Gene3D" id="3.40.50.2300">
    <property type="match status" value="2"/>
</dbReference>
<dbReference type="AlphaFoldDB" id="A0A2W2CQB4"/>
<dbReference type="Pfam" id="PF00356">
    <property type="entry name" value="LacI"/>
    <property type="match status" value="1"/>
</dbReference>
<protein>
    <submittedName>
        <fullName evidence="5">LacI family transcriptional regulator</fullName>
    </submittedName>
</protein>
<dbReference type="SUPFAM" id="SSF53822">
    <property type="entry name" value="Periplasmic binding protein-like I"/>
    <property type="match status" value="1"/>
</dbReference>
<dbReference type="InterPro" id="IPR000843">
    <property type="entry name" value="HTH_LacI"/>
</dbReference>
<feature type="domain" description="HTH lacI-type" evidence="4">
    <location>
        <begin position="15"/>
        <end position="69"/>
    </location>
</feature>
<evidence type="ECO:0000313" key="5">
    <source>
        <dbReference type="EMBL" id="PZG00763.1"/>
    </source>
</evidence>
<dbReference type="RefSeq" id="WP_111133747.1">
    <property type="nucleotide sequence ID" value="NZ_POUB01000040.1"/>
</dbReference>
<organism evidence="5 6">
    <name type="scientific">Micromonospora deserti</name>
    <dbReference type="NCBI Taxonomy" id="2070366"/>
    <lineage>
        <taxon>Bacteria</taxon>
        <taxon>Bacillati</taxon>
        <taxon>Actinomycetota</taxon>
        <taxon>Actinomycetes</taxon>
        <taxon>Micromonosporales</taxon>
        <taxon>Micromonosporaceae</taxon>
        <taxon>Micromonospora</taxon>
    </lineage>
</organism>
<dbReference type="EMBL" id="POUB01000040">
    <property type="protein sequence ID" value="PZG00763.1"/>
    <property type="molecule type" value="Genomic_DNA"/>
</dbReference>
<dbReference type="SUPFAM" id="SSF47413">
    <property type="entry name" value="lambda repressor-like DNA-binding domains"/>
    <property type="match status" value="1"/>
</dbReference>
<dbReference type="SMART" id="SM00354">
    <property type="entry name" value="HTH_LACI"/>
    <property type="match status" value="1"/>
</dbReference>
<dbReference type="PANTHER" id="PTHR30146">
    <property type="entry name" value="LACI-RELATED TRANSCRIPTIONAL REPRESSOR"/>
    <property type="match status" value="1"/>
</dbReference>
<dbReference type="PROSITE" id="PS00356">
    <property type="entry name" value="HTH_LACI_1"/>
    <property type="match status" value="1"/>
</dbReference>
<evidence type="ECO:0000256" key="3">
    <source>
        <dbReference type="ARBA" id="ARBA00023163"/>
    </source>
</evidence>
<proteinExistence type="predicted"/>
<dbReference type="OrthoDB" id="3595338at2"/>
<keyword evidence="3" id="KW-0804">Transcription</keyword>
<dbReference type="Gene3D" id="1.10.260.40">
    <property type="entry name" value="lambda repressor-like DNA-binding domains"/>
    <property type="match status" value="1"/>
</dbReference>
<evidence type="ECO:0000313" key="6">
    <source>
        <dbReference type="Proteomes" id="UP000248749"/>
    </source>
</evidence>
<dbReference type="Pfam" id="PF13377">
    <property type="entry name" value="Peripla_BP_3"/>
    <property type="match status" value="1"/>
</dbReference>
<accession>A0A2W2CQB4</accession>
<keyword evidence="6" id="KW-1185">Reference proteome</keyword>
<dbReference type="CDD" id="cd01392">
    <property type="entry name" value="HTH_LacI"/>
    <property type="match status" value="1"/>
</dbReference>
<dbReference type="GO" id="GO:0000976">
    <property type="term" value="F:transcription cis-regulatory region binding"/>
    <property type="evidence" value="ECO:0007669"/>
    <property type="project" value="TreeGrafter"/>
</dbReference>
<dbReference type="PROSITE" id="PS50932">
    <property type="entry name" value="HTH_LACI_2"/>
    <property type="match status" value="1"/>
</dbReference>
<reference evidence="5 6" key="1">
    <citation type="submission" date="2018-01" db="EMBL/GenBank/DDBJ databases">
        <title>Draft genome sequence of Salinispora sp. 13K206.</title>
        <authorList>
            <person name="Sahin N."/>
            <person name="Saygin H."/>
            <person name="Ay H."/>
        </authorList>
    </citation>
    <scope>NUCLEOTIDE SEQUENCE [LARGE SCALE GENOMIC DNA]</scope>
    <source>
        <strain evidence="5 6">13K206</strain>
    </source>
</reference>
<keyword evidence="1" id="KW-0805">Transcription regulation</keyword>
<gene>
    <name evidence="5" type="ORF">C1I99_08990</name>
</gene>
<comment type="caution">
    <text evidence="5">The sequence shown here is derived from an EMBL/GenBank/DDBJ whole genome shotgun (WGS) entry which is preliminary data.</text>
</comment>
<dbReference type="InterPro" id="IPR046335">
    <property type="entry name" value="LacI/GalR-like_sensor"/>
</dbReference>
<evidence type="ECO:0000256" key="1">
    <source>
        <dbReference type="ARBA" id="ARBA00023015"/>
    </source>
</evidence>
<name>A0A2W2CQB4_9ACTN</name>
<keyword evidence="2" id="KW-0238">DNA-binding</keyword>
<evidence type="ECO:0000256" key="2">
    <source>
        <dbReference type="ARBA" id="ARBA00023125"/>
    </source>
</evidence>
<dbReference type="PANTHER" id="PTHR30146:SF109">
    <property type="entry name" value="HTH-TYPE TRANSCRIPTIONAL REGULATOR GALS"/>
    <property type="match status" value="1"/>
</dbReference>
<dbReference type="CDD" id="cd06267">
    <property type="entry name" value="PBP1_LacI_sugar_binding-like"/>
    <property type="match status" value="1"/>
</dbReference>
<evidence type="ECO:0000259" key="4">
    <source>
        <dbReference type="PROSITE" id="PS50932"/>
    </source>
</evidence>
<dbReference type="InterPro" id="IPR010982">
    <property type="entry name" value="Lambda_DNA-bd_dom_sf"/>
</dbReference>